<evidence type="ECO:0000259" key="1">
    <source>
        <dbReference type="Pfam" id="PF00126"/>
    </source>
</evidence>
<dbReference type="PANTHER" id="PTHR30432">
    <property type="entry name" value="TRANSCRIPTIONAL REGULATOR MODE"/>
    <property type="match status" value="1"/>
</dbReference>
<dbReference type="EMBL" id="CP003985">
    <property type="protein sequence ID" value="AGF77101.1"/>
    <property type="molecule type" value="Genomic_DNA"/>
</dbReference>
<dbReference type="InterPro" id="IPR036388">
    <property type="entry name" value="WH-like_DNA-bd_sf"/>
</dbReference>
<dbReference type="eggNOG" id="COG2005">
    <property type="taxonomic scope" value="Bacteria"/>
</dbReference>
<evidence type="ECO:0000313" key="3">
    <source>
        <dbReference type="Proteomes" id="UP000011721"/>
    </source>
</evidence>
<dbReference type="RefSeq" id="WP_015402799.1">
    <property type="nucleotide sequence ID" value="NC_020304.1"/>
</dbReference>
<keyword evidence="3" id="KW-1185">Reference proteome</keyword>
<dbReference type="HOGENOM" id="CLU_125440_2_1_7"/>
<dbReference type="STRING" id="1167006.UWK_00520"/>
<dbReference type="InterPro" id="IPR036390">
    <property type="entry name" value="WH_DNA-bd_sf"/>
</dbReference>
<proteinExistence type="predicted"/>
<dbReference type="SUPFAM" id="SSF46785">
    <property type="entry name" value="Winged helix' DNA-binding domain"/>
    <property type="match status" value="1"/>
</dbReference>
<dbReference type="KEGG" id="dsf:UWK_00520"/>
<feature type="domain" description="HTH lysR-type" evidence="1">
    <location>
        <begin position="38"/>
        <end position="98"/>
    </location>
</feature>
<reference evidence="3" key="1">
    <citation type="journal article" date="2013" name="Stand. Genomic Sci.">
        <title>Complete genome sequence of Desulfocapsa sulfexigens, a marine deltaproteobacterium specialized in disproportionating inorganic sulfur compounds.</title>
        <authorList>
            <person name="Finster K.W."/>
            <person name="Kjeldsen K.U."/>
            <person name="Kube M."/>
            <person name="Reinhardt R."/>
            <person name="Mussmann M."/>
            <person name="Amann R."/>
            <person name="Schreiber L."/>
        </authorList>
    </citation>
    <scope>NUCLEOTIDE SEQUENCE [LARGE SCALE GENOMIC DNA]</scope>
    <source>
        <strain evidence="3">DSM 10523 / SB164P1</strain>
    </source>
</reference>
<dbReference type="GO" id="GO:0003700">
    <property type="term" value="F:DNA-binding transcription factor activity"/>
    <property type="evidence" value="ECO:0007669"/>
    <property type="project" value="InterPro"/>
</dbReference>
<dbReference type="PANTHER" id="PTHR30432:SF1">
    <property type="entry name" value="DNA-BINDING TRANSCRIPTIONAL DUAL REGULATOR MODE"/>
    <property type="match status" value="1"/>
</dbReference>
<dbReference type="Pfam" id="PF00126">
    <property type="entry name" value="HTH_1"/>
    <property type="match status" value="1"/>
</dbReference>
<organism evidence="2 3">
    <name type="scientific">Desulfocapsa sulfexigens (strain DSM 10523 / SB164P1)</name>
    <dbReference type="NCBI Taxonomy" id="1167006"/>
    <lineage>
        <taxon>Bacteria</taxon>
        <taxon>Pseudomonadati</taxon>
        <taxon>Thermodesulfobacteriota</taxon>
        <taxon>Desulfobulbia</taxon>
        <taxon>Desulfobulbales</taxon>
        <taxon>Desulfocapsaceae</taxon>
        <taxon>Desulfocapsa</taxon>
    </lineage>
</organism>
<dbReference type="Proteomes" id="UP000011721">
    <property type="component" value="Chromosome"/>
</dbReference>
<gene>
    <name evidence="2" type="ordered locus">UWK_00520</name>
</gene>
<dbReference type="AlphaFoldDB" id="M1PKU5"/>
<name>M1PKU5_DESSD</name>
<evidence type="ECO:0000313" key="2">
    <source>
        <dbReference type="EMBL" id="AGF77101.1"/>
    </source>
</evidence>
<dbReference type="OrthoDB" id="9800709at2"/>
<sequence>MKKHRAHKKKEVVAGYSCNGRIWIENNGETFLGVGRVVLLQRVREYGSISAAARSMKMSYKHAWDLISSMNRQAPFPLVETSKGGKGGGGARVTTAGEEALTRFAALQERLANFLAEETMELPW</sequence>
<accession>M1PKU5</accession>
<dbReference type="InterPro" id="IPR000847">
    <property type="entry name" value="LysR_HTH_N"/>
</dbReference>
<dbReference type="InterPro" id="IPR051815">
    <property type="entry name" value="Molybdate_resp_trans_reg"/>
</dbReference>
<protein>
    <submittedName>
        <fullName evidence="2">Molybdenum-binding protein</fullName>
    </submittedName>
</protein>
<dbReference type="Gene3D" id="1.10.10.10">
    <property type="entry name" value="Winged helix-like DNA-binding domain superfamily/Winged helix DNA-binding domain"/>
    <property type="match status" value="1"/>
</dbReference>